<evidence type="ECO:0000256" key="2">
    <source>
        <dbReference type="ARBA" id="ARBA00009436"/>
    </source>
</evidence>
<dbReference type="KEGG" id="pmac:106718943"/>
<protein>
    <submittedName>
        <fullName evidence="8">Uncharacterized protein C20orf24-like</fullName>
    </submittedName>
</protein>
<dbReference type="InterPro" id="IPR010742">
    <property type="entry name" value="RCAF1"/>
</dbReference>
<keyword evidence="3 7" id="KW-0812">Transmembrane</keyword>
<gene>
    <name evidence="8" type="ORF">RR48_08501</name>
</gene>
<dbReference type="PANTHER" id="PTHR12906">
    <property type="entry name" value="PROTEIN C20ORF24 RAB5-INTERACTING PROTEIN"/>
    <property type="match status" value="1"/>
</dbReference>
<organism evidence="8 9">
    <name type="scientific">Papilio machaon</name>
    <name type="common">Old World swallowtail butterfly</name>
    <dbReference type="NCBI Taxonomy" id="76193"/>
    <lineage>
        <taxon>Eukaryota</taxon>
        <taxon>Metazoa</taxon>
        <taxon>Ecdysozoa</taxon>
        <taxon>Arthropoda</taxon>
        <taxon>Hexapoda</taxon>
        <taxon>Insecta</taxon>
        <taxon>Pterygota</taxon>
        <taxon>Neoptera</taxon>
        <taxon>Endopterygota</taxon>
        <taxon>Lepidoptera</taxon>
        <taxon>Glossata</taxon>
        <taxon>Ditrysia</taxon>
        <taxon>Papilionoidea</taxon>
        <taxon>Papilionidae</taxon>
        <taxon>Papilioninae</taxon>
        <taxon>Papilio</taxon>
    </lineage>
</organism>
<keyword evidence="5 7" id="KW-1133">Transmembrane helix</keyword>
<evidence type="ECO:0000256" key="1">
    <source>
        <dbReference type="ARBA" id="ARBA00004477"/>
    </source>
</evidence>
<evidence type="ECO:0000313" key="9">
    <source>
        <dbReference type="Proteomes" id="UP000053240"/>
    </source>
</evidence>
<evidence type="ECO:0000256" key="5">
    <source>
        <dbReference type="ARBA" id="ARBA00022989"/>
    </source>
</evidence>
<dbReference type="OrthoDB" id="286395at2759"/>
<keyword evidence="4" id="KW-0256">Endoplasmic reticulum</keyword>
<comment type="similarity">
    <text evidence="2">Belongs to the EMC6 family.</text>
</comment>
<name>A0A194QPM7_PAPMA</name>
<comment type="subcellular location">
    <subcellularLocation>
        <location evidence="1">Endoplasmic reticulum membrane</location>
        <topology evidence="1">Multi-pass membrane protein</topology>
    </subcellularLocation>
</comment>
<dbReference type="Pfam" id="PF07019">
    <property type="entry name" value="EMC6"/>
    <property type="match status" value="1"/>
</dbReference>
<dbReference type="GO" id="GO:0097250">
    <property type="term" value="P:mitochondrial respirasome assembly"/>
    <property type="evidence" value="ECO:0007669"/>
    <property type="project" value="InterPro"/>
</dbReference>
<evidence type="ECO:0000313" key="8">
    <source>
        <dbReference type="EMBL" id="KPJ07488.1"/>
    </source>
</evidence>
<evidence type="ECO:0000256" key="4">
    <source>
        <dbReference type="ARBA" id="ARBA00022824"/>
    </source>
</evidence>
<dbReference type="Proteomes" id="UP000053240">
    <property type="component" value="Unassembled WGS sequence"/>
</dbReference>
<evidence type="ECO:0000256" key="3">
    <source>
        <dbReference type="ARBA" id="ARBA00022692"/>
    </source>
</evidence>
<dbReference type="GO" id="GO:0005789">
    <property type="term" value="C:endoplasmic reticulum membrane"/>
    <property type="evidence" value="ECO:0007669"/>
    <property type="project" value="UniProtKB-SubCell"/>
</dbReference>
<accession>A0A194QPM7</accession>
<proteinExistence type="inferred from homology"/>
<sequence length="128" mass="14397">MSTKNKTSDGASKGKVTESLWTKAFTSNTEWPDKEEFLDVIYWMRQAIGIVLGLCWGLIPLKGFIGILLFVAVNAGVVYFYVSNYQNIDEEEYGGMWEITKEGFMTAFAGFLVTWIIIYTGLHGSESL</sequence>
<dbReference type="FunCoup" id="A0A194QPM7">
    <property type="interactions" value="1366"/>
</dbReference>
<dbReference type="EMBL" id="KQ461185">
    <property type="protein sequence ID" value="KPJ07488.1"/>
    <property type="molecule type" value="Genomic_DNA"/>
</dbReference>
<reference evidence="8 9" key="1">
    <citation type="journal article" date="2015" name="Nat. Commun.">
        <title>Outbred genome sequencing and CRISPR/Cas9 gene editing in butterflies.</title>
        <authorList>
            <person name="Li X."/>
            <person name="Fan D."/>
            <person name="Zhang W."/>
            <person name="Liu G."/>
            <person name="Zhang L."/>
            <person name="Zhao L."/>
            <person name="Fang X."/>
            <person name="Chen L."/>
            <person name="Dong Y."/>
            <person name="Chen Y."/>
            <person name="Ding Y."/>
            <person name="Zhao R."/>
            <person name="Feng M."/>
            <person name="Zhu Y."/>
            <person name="Feng Y."/>
            <person name="Jiang X."/>
            <person name="Zhu D."/>
            <person name="Xiang H."/>
            <person name="Feng X."/>
            <person name="Li S."/>
            <person name="Wang J."/>
            <person name="Zhang G."/>
            <person name="Kronforst M.R."/>
            <person name="Wang W."/>
        </authorList>
    </citation>
    <scope>NUCLEOTIDE SEQUENCE [LARGE SCALE GENOMIC DNA]</scope>
    <source>
        <strain evidence="8">Ya'a_city_454_Pm</strain>
        <tissue evidence="8">Whole body</tissue>
    </source>
</reference>
<dbReference type="GO" id="GO:0005739">
    <property type="term" value="C:mitochondrion"/>
    <property type="evidence" value="ECO:0007669"/>
    <property type="project" value="GOC"/>
</dbReference>
<dbReference type="InParanoid" id="A0A194QPM7"/>
<evidence type="ECO:0000256" key="6">
    <source>
        <dbReference type="ARBA" id="ARBA00023136"/>
    </source>
</evidence>
<dbReference type="AlphaFoldDB" id="A0A194QPM7"/>
<keyword evidence="9" id="KW-1185">Reference proteome</keyword>
<dbReference type="STRING" id="76193.A0A194QPM7"/>
<dbReference type="InterPro" id="IPR029008">
    <property type="entry name" value="EMC6-like"/>
</dbReference>
<dbReference type="PANTHER" id="PTHR12906:SF0">
    <property type="entry name" value="GEL COMPLEX SUBUNIT OPTI"/>
    <property type="match status" value="1"/>
</dbReference>
<feature type="transmembrane region" description="Helical" evidence="7">
    <location>
        <begin position="103"/>
        <end position="122"/>
    </location>
</feature>
<keyword evidence="6 7" id="KW-0472">Membrane</keyword>
<dbReference type="OMA" id="ANSEWPD"/>
<evidence type="ECO:0000256" key="7">
    <source>
        <dbReference type="SAM" id="Phobius"/>
    </source>
</evidence>